<dbReference type="Pfam" id="PF02518">
    <property type="entry name" value="HATPase_c"/>
    <property type="match status" value="1"/>
</dbReference>
<evidence type="ECO:0000313" key="7">
    <source>
        <dbReference type="EMBL" id="ETR72603.1"/>
    </source>
</evidence>
<dbReference type="CDD" id="cd17541">
    <property type="entry name" value="REC_CheB-like"/>
    <property type="match status" value="1"/>
</dbReference>
<dbReference type="InterPro" id="IPR001789">
    <property type="entry name" value="Sig_transdc_resp-reg_receiver"/>
</dbReference>
<dbReference type="PROSITE" id="PS50110">
    <property type="entry name" value="RESPONSE_REGULATORY"/>
    <property type="match status" value="2"/>
</dbReference>
<keyword evidence="3 4" id="KW-0597">Phosphoprotein</keyword>
<proteinExistence type="predicted"/>
<reference evidence="8" key="1">
    <citation type="submission" date="2012-11" db="EMBL/GenBank/DDBJ databases">
        <authorList>
            <person name="Lucero-Rivera Y.E."/>
            <person name="Tovar-Ramirez D."/>
        </authorList>
    </citation>
    <scope>NUCLEOTIDE SEQUENCE [LARGE SCALE GENOMIC DNA]</scope>
    <source>
        <strain evidence="8">Araruama</strain>
    </source>
</reference>
<accession>A0A1V1PCW3</accession>
<comment type="catalytic activity">
    <reaction evidence="1">
        <text>ATP + protein L-histidine = ADP + protein N-phospho-L-histidine.</text>
        <dbReference type="EC" id="2.7.13.3"/>
    </reaction>
</comment>
<evidence type="ECO:0000259" key="5">
    <source>
        <dbReference type="PROSITE" id="PS50109"/>
    </source>
</evidence>
<dbReference type="Gene3D" id="3.40.50.2300">
    <property type="match status" value="2"/>
</dbReference>
<evidence type="ECO:0000256" key="3">
    <source>
        <dbReference type="ARBA" id="ARBA00022553"/>
    </source>
</evidence>
<dbReference type="Pfam" id="PF00512">
    <property type="entry name" value="HisKA"/>
    <property type="match status" value="1"/>
</dbReference>
<evidence type="ECO:0000256" key="1">
    <source>
        <dbReference type="ARBA" id="ARBA00000085"/>
    </source>
</evidence>
<dbReference type="CDD" id="cd00082">
    <property type="entry name" value="HisKA"/>
    <property type="match status" value="1"/>
</dbReference>
<dbReference type="SMART" id="SM00387">
    <property type="entry name" value="HATPase_c"/>
    <property type="match status" value="1"/>
</dbReference>
<dbReference type="PROSITE" id="PS50109">
    <property type="entry name" value="HIS_KIN"/>
    <property type="match status" value="1"/>
</dbReference>
<dbReference type="EMBL" id="ATBP01000131">
    <property type="protein sequence ID" value="ETR72603.1"/>
    <property type="molecule type" value="Genomic_DNA"/>
</dbReference>
<gene>
    <name evidence="7" type="ORF">OMM_01591</name>
</gene>
<dbReference type="SUPFAM" id="SSF47384">
    <property type="entry name" value="Homodimeric domain of signal transducing histidine kinase"/>
    <property type="match status" value="1"/>
</dbReference>
<dbReference type="SUPFAM" id="SSF55874">
    <property type="entry name" value="ATPase domain of HSP90 chaperone/DNA topoisomerase II/histidine kinase"/>
    <property type="match status" value="1"/>
</dbReference>
<evidence type="ECO:0000256" key="4">
    <source>
        <dbReference type="PROSITE-ProRule" id="PRU00169"/>
    </source>
</evidence>
<comment type="caution">
    <text evidence="7">The sequence shown here is derived from an EMBL/GenBank/DDBJ whole genome shotgun (WGS) entry which is preliminary data.</text>
</comment>
<dbReference type="PANTHER" id="PTHR43547">
    <property type="entry name" value="TWO-COMPONENT HISTIDINE KINASE"/>
    <property type="match status" value="1"/>
</dbReference>
<keyword evidence="7" id="KW-0418">Kinase</keyword>
<feature type="domain" description="Response regulatory" evidence="6">
    <location>
        <begin position="383"/>
        <end position="501"/>
    </location>
</feature>
<dbReference type="InterPro" id="IPR003594">
    <property type="entry name" value="HATPase_dom"/>
</dbReference>
<dbReference type="Gene3D" id="3.30.565.10">
    <property type="entry name" value="Histidine kinase-like ATPase, C-terminal domain"/>
    <property type="match status" value="1"/>
</dbReference>
<dbReference type="InterPro" id="IPR036097">
    <property type="entry name" value="HisK_dim/P_sf"/>
</dbReference>
<dbReference type="Proteomes" id="UP000189670">
    <property type="component" value="Unassembled WGS sequence"/>
</dbReference>
<evidence type="ECO:0000313" key="8">
    <source>
        <dbReference type="Proteomes" id="UP000189670"/>
    </source>
</evidence>
<dbReference type="Gene3D" id="1.10.287.130">
    <property type="match status" value="1"/>
</dbReference>
<evidence type="ECO:0000256" key="2">
    <source>
        <dbReference type="ARBA" id="ARBA00012438"/>
    </source>
</evidence>
<dbReference type="InterPro" id="IPR011006">
    <property type="entry name" value="CheY-like_superfamily"/>
</dbReference>
<feature type="domain" description="Response regulatory" evidence="6">
    <location>
        <begin position="13"/>
        <end position="128"/>
    </location>
</feature>
<feature type="domain" description="Histidine kinase" evidence="5">
    <location>
        <begin position="157"/>
        <end position="373"/>
    </location>
</feature>
<dbReference type="InterPro" id="IPR003661">
    <property type="entry name" value="HisK_dim/P_dom"/>
</dbReference>
<feature type="modified residue" description="4-aspartylphosphate" evidence="4">
    <location>
        <position position="434"/>
    </location>
</feature>
<evidence type="ECO:0000259" key="6">
    <source>
        <dbReference type="PROSITE" id="PS50110"/>
    </source>
</evidence>
<dbReference type="SUPFAM" id="SSF52172">
    <property type="entry name" value="CheY-like"/>
    <property type="match status" value="2"/>
</dbReference>
<dbReference type="SMART" id="SM00448">
    <property type="entry name" value="REC"/>
    <property type="match status" value="2"/>
</dbReference>
<feature type="modified residue" description="4-aspartylphosphate" evidence="4">
    <location>
        <position position="61"/>
    </location>
</feature>
<organism evidence="7 8">
    <name type="scientific">Candidatus Magnetoglobus multicellularis str. Araruama</name>
    <dbReference type="NCBI Taxonomy" id="890399"/>
    <lineage>
        <taxon>Bacteria</taxon>
        <taxon>Pseudomonadati</taxon>
        <taxon>Thermodesulfobacteriota</taxon>
        <taxon>Desulfobacteria</taxon>
        <taxon>Desulfobacterales</taxon>
        <taxon>Desulfobacteraceae</taxon>
        <taxon>Candidatus Magnetoglobus</taxon>
    </lineage>
</organism>
<dbReference type="GO" id="GO:0000155">
    <property type="term" value="F:phosphorelay sensor kinase activity"/>
    <property type="evidence" value="ECO:0007669"/>
    <property type="project" value="InterPro"/>
</dbReference>
<name>A0A1V1PCW3_9BACT</name>
<dbReference type="EC" id="2.7.13.3" evidence="2"/>
<protein>
    <recommendedName>
        <fullName evidence="2">histidine kinase</fullName>
        <ecNumber evidence="2">2.7.13.3</ecNumber>
    </recommendedName>
</protein>
<keyword evidence="7" id="KW-0808">Transferase</keyword>
<dbReference type="SMART" id="SM00388">
    <property type="entry name" value="HisKA"/>
    <property type="match status" value="1"/>
</dbReference>
<sequence>MKPSEKKELDKQTILIVDDETANVKILHEVLHNDYNVIFSTKGERAIELAIVKKPDLILLDIIMPEVDGYTVCKTLKNNPETRDISIIFITVKDNTSCEAKGFELGAVDYITKPINPSIVKARVRTHLSLIQARRELEEKNQELIKMASLREDIEAISRHDLKTPLNGIISLPQLIAEDGPLNNLQREYLQIIENSGYQMLNIVNMSLNLCKMERGTYAFSPKNVNLIDIVTKIKSELNEILNIKSLSIAVLIDNRKPYKFERFIVHGEDFLLYSMMANLIKNAVEASPENQAINIYLHHGQMDTITIQNMGTVPEDIRKDFFEKYSTYGKKSGMGLGTYSANMIAKIHSGTISLESDKTNDTRVIVRLPKNQANIFLQRAIRVLIVEDSSTEGLLIEEVLKKDPWVEVTGIANTGKDAIQMAKQLKPDIITMDIVLPDISGVEVTNEIMKNDPIPIVFVSAFSDEHSARMAFDAMTFGGLDVMAKPLRSVDWTDGVWGNDLLTKIKCLSQVNMDCKLGSHLKY</sequence>
<dbReference type="InterPro" id="IPR036890">
    <property type="entry name" value="HATPase_C_sf"/>
</dbReference>
<dbReference type="AlphaFoldDB" id="A0A1V1PCW3"/>
<dbReference type="PANTHER" id="PTHR43547:SF2">
    <property type="entry name" value="HYBRID SIGNAL TRANSDUCTION HISTIDINE KINASE C"/>
    <property type="match status" value="1"/>
</dbReference>
<dbReference type="Pfam" id="PF00072">
    <property type="entry name" value="Response_reg"/>
    <property type="match status" value="2"/>
</dbReference>
<dbReference type="InterPro" id="IPR005467">
    <property type="entry name" value="His_kinase_dom"/>
</dbReference>